<dbReference type="EMBL" id="HE796866">
    <property type="protein sequence ID" value="CCL98014.1"/>
    <property type="molecule type" value="Genomic_DNA"/>
</dbReference>
<dbReference type="FunCoup" id="J7S5H3">
    <property type="interactions" value="108"/>
</dbReference>
<dbReference type="GO" id="GO:0000032">
    <property type="term" value="P:cell wall mannoprotein biosynthetic process"/>
    <property type="evidence" value="ECO:0007669"/>
    <property type="project" value="TreeGrafter"/>
</dbReference>
<keyword evidence="5" id="KW-0472">Membrane</keyword>
<dbReference type="AlphaFoldDB" id="J7S5H3"/>
<evidence type="ECO:0000256" key="5">
    <source>
        <dbReference type="SAM" id="Phobius"/>
    </source>
</evidence>
<dbReference type="PANTHER" id="PTHR31121">
    <property type="entry name" value="ALPHA-1,2 MANNOSYLTRANSFERASE KTR1"/>
    <property type="match status" value="1"/>
</dbReference>
<keyword evidence="2" id="KW-0808">Transferase</keyword>
<dbReference type="PANTHER" id="PTHR31121:SF6">
    <property type="entry name" value="ALPHA-1,2 MANNOSYLTRANSFERASE KTR1"/>
    <property type="match status" value="1"/>
</dbReference>
<organism evidence="6 7">
    <name type="scientific">Fibroporia radiculosa</name>
    <dbReference type="NCBI Taxonomy" id="599839"/>
    <lineage>
        <taxon>Eukaryota</taxon>
        <taxon>Fungi</taxon>
        <taxon>Dikarya</taxon>
        <taxon>Basidiomycota</taxon>
        <taxon>Agaricomycotina</taxon>
        <taxon>Agaricomycetes</taxon>
        <taxon>Polyporales</taxon>
        <taxon>Fibroporiaceae</taxon>
        <taxon>Fibroporia</taxon>
    </lineage>
</organism>
<evidence type="ECO:0000256" key="3">
    <source>
        <dbReference type="PIRSR" id="PIRSR018153-1"/>
    </source>
</evidence>
<dbReference type="InterPro" id="IPR029044">
    <property type="entry name" value="Nucleotide-diphossugar_trans"/>
</dbReference>
<keyword evidence="5" id="KW-0812">Transmembrane</keyword>
<dbReference type="RefSeq" id="XP_012177297.1">
    <property type="nucleotide sequence ID" value="XM_012321907.1"/>
</dbReference>
<name>J7S5H3_9APHY</name>
<evidence type="ECO:0000256" key="1">
    <source>
        <dbReference type="ARBA" id="ARBA00007677"/>
    </source>
</evidence>
<comment type="similarity">
    <text evidence="1">Belongs to the glycosyltransferase 15 family.</text>
</comment>
<dbReference type="SUPFAM" id="SSF53448">
    <property type="entry name" value="Nucleotide-diphospho-sugar transferases"/>
    <property type="match status" value="1"/>
</dbReference>
<dbReference type="InParanoid" id="J7S5H3"/>
<dbReference type="Pfam" id="PF01793">
    <property type="entry name" value="Glyco_transf_15"/>
    <property type="match status" value="1"/>
</dbReference>
<evidence type="ECO:0008006" key="8">
    <source>
        <dbReference type="Google" id="ProtNLM"/>
    </source>
</evidence>
<feature type="transmembrane region" description="Helical" evidence="5">
    <location>
        <begin position="21"/>
        <end position="40"/>
    </location>
</feature>
<protein>
    <recommendedName>
        <fullName evidence="8">Glycosyltransferase family 15 protein</fullName>
    </recommendedName>
</protein>
<feature type="region of interest" description="Disordered" evidence="4">
    <location>
        <begin position="67"/>
        <end position="89"/>
    </location>
</feature>
<proteinExistence type="inferred from homology"/>
<keyword evidence="7" id="KW-1185">Reference proteome</keyword>
<dbReference type="GO" id="GO:0016020">
    <property type="term" value="C:membrane"/>
    <property type="evidence" value="ECO:0007669"/>
    <property type="project" value="InterPro"/>
</dbReference>
<dbReference type="OrthoDB" id="439943at2759"/>
<dbReference type="GeneID" id="24092925"/>
<evidence type="ECO:0000256" key="4">
    <source>
        <dbReference type="SAM" id="MobiDB-lite"/>
    </source>
</evidence>
<sequence>MDIAAFIAPLRQLRLNKITRIILLLVLSSTVLFSVLTIAYTRSRDSSYMFGIPSALLRSNTSNSSFPPLERVRIPTTPESNTTTPSEVHEDVLLNNGTHRANATLLMLARNTELDAALQSVRELEEKFNHQFGYPWVFLNNVPFSKAFKEKMTEVVSGPVEFAMIPPHHWYQPDWIDEEKATQSRNTMVEENIIYGASVSYRNMCRFNSGFFYHHPVLQKYKWYWRVEPDVHFHCIVDEDPFLKMEENNKVYGFTITLIEFEKTIASLWKTVKDFIAENPHYVAPNNSMGFLSEDGGETYNLCHFWSNFEIADMDFWRSEAYSHFFDYLDAQGGFYYERWGDAPVHSIAAGLFLPKDRIQFFDEIGYEHHPFTHCPHGAGIIRKKHCSCRGWRSFDYQGYSCMRKWERIF</sequence>
<dbReference type="GO" id="GO:0000026">
    <property type="term" value="F:alpha-1,2-mannosyltransferase activity"/>
    <property type="evidence" value="ECO:0007669"/>
    <property type="project" value="TreeGrafter"/>
</dbReference>
<gene>
    <name evidence="6" type="ORF">FIBRA_00007</name>
</gene>
<dbReference type="GO" id="GO:0006487">
    <property type="term" value="P:protein N-linked glycosylation"/>
    <property type="evidence" value="ECO:0007669"/>
    <property type="project" value="TreeGrafter"/>
</dbReference>
<evidence type="ECO:0000256" key="2">
    <source>
        <dbReference type="ARBA" id="ARBA00022679"/>
    </source>
</evidence>
<accession>J7S5H3</accession>
<evidence type="ECO:0000313" key="6">
    <source>
        <dbReference type="EMBL" id="CCL98014.1"/>
    </source>
</evidence>
<feature type="compositionally biased region" description="Low complexity" evidence="4">
    <location>
        <begin position="75"/>
        <end position="86"/>
    </location>
</feature>
<dbReference type="PIRSF" id="PIRSF018153">
    <property type="entry name" value="Glyco_trans_15"/>
    <property type="match status" value="1"/>
</dbReference>
<dbReference type="FunFam" id="3.90.550.10:FF:000051">
    <property type="entry name" value="Alpha-1,2-mannosyltransferase (Ktr4)"/>
    <property type="match status" value="1"/>
</dbReference>
<dbReference type="Proteomes" id="UP000006352">
    <property type="component" value="Unassembled WGS sequence"/>
</dbReference>
<evidence type="ECO:0000313" key="7">
    <source>
        <dbReference type="Proteomes" id="UP000006352"/>
    </source>
</evidence>
<dbReference type="Gene3D" id="3.90.550.10">
    <property type="entry name" value="Spore Coat Polysaccharide Biosynthesis Protein SpsA, Chain A"/>
    <property type="match status" value="1"/>
</dbReference>
<dbReference type="STRING" id="599839.J7S5H3"/>
<dbReference type="GO" id="GO:0005794">
    <property type="term" value="C:Golgi apparatus"/>
    <property type="evidence" value="ECO:0007669"/>
    <property type="project" value="TreeGrafter"/>
</dbReference>
<keyword evidence="5" id="KW-1133">Transmembrane helix</keyword>
<feature type="active site" description="Nucleophile" evidence="3">
    <location>
        <position position="310"/>
    </location>
</feature>
<reference evidence="6 7" key="1">
    <citation type="journal article" date="2012" name="Appl. Environ. Microbiol.">
        <title>Short-read sequencing for genomic analysis of the brown rot fungus Fibroporia radiculosa.</title>
        <authorList>
            <person name="Tang J.D."/>
            <person name="Perkins A.D."/>
            <person name="Sonstegard T.S."/>
            <person name="Schroeder S.G."/>
            <person name="Burgess S.C."/>
            <person name="Diehl S.V."/>
        </authorList>
    </citation>
    <scope>NUCLEOTIDE SEQUENCE [LARGE SCALE GENOMIC DNA]</scope>
    <source>
        <strain evidence="6 7">TFFH 294</strain>
    </source>
</reference>
<dbReference type="HOGENOM" id="CLU_024327_4_4_1"/>
<dbReference type="InterPro" id="IPR002685">
    <property type="entry name" value="Glyco_trans_15"/>
</dbReference>